<evidence type="ECO:0000256" key="3">
    <source>
        <dbReference type="ARBA" id="ARBA00022833"/>
    </source>
</evidence>
<reference evidence="5" key="1">
    <citation type="journal article" date="2016" name="Insect Biochem. Mol. Biol.">
        <title>Multifaceted biological insights from a draft genome sequence of the tobacco hornworm moth, Manduca sexta.</title>
        <authorList>
            <person name="Kanost M.R."/>
            <person name="Arrese E.L."/>
            <person name="Cao X."/>
            <person name="Chen Y.R."/>
            <person name="Chellapilla S."/>
            <person name="Goldsmith M.R."/>
            <person name="Grosse-Wilde E."/>
            <person name="Heckel D.G."/>
            <person name="Herndon N."/>
            <person name="Jiang H."/>
            <person name="Papanicolaou A."/>
            <person name="Qu J."/>
            <person name="Soulages J.L."/>
            <person name="Vogel H."/>
            <person name="Walters J."/>
            <person name="Waterhouse R.M."/>
            <person name="Ahn S.J."/>
            <person name="Almeida F.C."/>
            <person name="An C."/>
            <person name="Aqrawi P."/>
            <person name="Bretschneider A."/>
            <person name="Bryant W.B."/>
            <person name="Bucks S."/>
            <person name="Chao H."/>
            <person name="Chevignon G."/>
            <person name="Christen J.M."/>
            <person name="Clarke D.F."/>
            <person name="Dittmer N.T."/>
            <person name="Ferguson L.C.F."/>
            <person name="Garavelou S."/>
            <person name="Gordon K.H.J."/>
            <person name="Gunaratna R.T."/>
            <person name="Han Y."/>
            <person name="Hauser F."/>
            <person name="He Y."/>
            <person name="Heidel-Fischer H."/>
            <person name="Hirsh A."/>
            <person name="Hu Y."/>
            <person name="Jiang H."/>
            <person name="Kalra D."/>
            <person name="Klinner C."/>
            <person name="Konig C."/>
            <person name="Kovar C."/>
            <person name="Kroll A.R."/>
            <person name="Kuwar S.S."/>
            <person name="Lee S.L."/>
            <person name="Lehman R."/>
            <person name="Li K."/>
            <person name="Li Z."/>
            <person name="Liang H."/>
            <person name="Lovelace S."/>
            <person name="Lu Z."/>
            <person name="Mansfield J.H."/>
            <person name="McCulloch K.J."/>
            <person name="Mathew T."/>
            <person name="Morton B."/>
            <person name="Muzny D.M."/>
            <person name="Neunemann D."/>
            <person name="Ongeri F."/>
            <person name="Pauchet Y."/>
            <person name="Pu L.L."/>
            <person name="Pyrousis I."/>
            <person name="Rao X.J."/>
            <person name="Redding A."/>
            <person name="Roesel C."/>
            <person name="Sanchez-Gracia A."/>
            <person name="Schaack S."/>
            <person name="Shukla A."/>
            <person name="Tetreau G."/>
            <person name="Wang Y."/>
            <person name="Xiong G.H."/>
            <person name="Traut W."/>
            <person name="Walsh T.K."/>
            <person name="Worley K.C."/>
            <person name="Wu D."/>
            <person name="Wu W."/>
            <person name="Wu Y.Q."/>
            <person name="Zhang X."/>
            <person name="Zou Z."/>
            <person name="Zucker H."/>
            <person name="Briscoe A.D."/>
            <person name="Burmester T."/>
            <person name="Clem R.J."/>
            <person name="Feyereisen R."/>
            <person name="Grimmelikhuijzen C.J.P."/>
            <person name="Hamodrakas S.J."/>
            <person name="Hansson B.S."/>
            <person name="Huguet E."/>
            <person name="Jermiin L.S."/>
            <person name="Lan Q."/>
            <person name="Lehman H.K."/>
            <person name="Lorenzen M."/>
            <person name="Merzendorfer H."/>
            <person name="Michalopoulos I."/>
            <person name="Morton D.B."/>
            <person name="Muthukrishnan S."/>
            <person name="Oakeshott J.G."/>
            <person name="Palmer W."/>
            <person name="Park Y."/>
            <person name="Passarelli A.L."/>
            <person name="Rozas J."/>
            <person name="Schwartz L.M."/>
            <person name="Smith W."/>
            <person name="Southgate A."/>
            <person name="Vilcinskas A."/>
            <person name="Vogt R."/>
            <person name="Wang P."/>
            <person name="Werren J."/>
            <person name="Yu X.Q."/>
            <person name="Zhou J.J."/>
            <person name="Brown S.J."/>
            <person name="Scherer S.E."/>
            <person name="Richards S."/>
            <person name="Blissard G.W."/>
        </authorList>
    </citation>
    <scope>NUCLEOTIDE SEQUENCE</scope>
</reference>
<keyword evidence="3" id="KW-0862">Zinc</keyword>
<reference evidence="5" key="2">
    <citation type="submission" date="2020-12" db="EMBL/GenBank/DDBJ databases">
        <authorList>
            <person name="Kanost M."/>
        </authorList>
    </citation>
    <scope>NUCLEOTIDE SEQUENCE</scope>
</reference>
<organism evidence="5 6">
    <name type="scientific">Manduca sexta</name>
    <name type="common">Tobacco hawkmoth</name>
    <name type="synonym">Tobacco hornworm</name>
    <dbReference type="NCBI Taxonomy" id="7130"/>
    <lineage>
        <taxon>Eukaryota</taxon>
        <taxon>Metazoa</taxon>
        <taxon>Ecdysozoa</taxon>
        <taxon>Arthropoda</taxon>
        <taxon>Hexapoda</taxon>
        <taxon>Insecta</taxon>
        <taxon>Pterygota</taxon>
        <taxon>Neoptera</taxon>
        <taxon>Endopterygota</taxon>
        <taxon>Lepidoptera</taxon>
        <taxon>Glossata</taxon>
        <taxon>Ditrysia</taxon>
        <taxon>Bombycoidea</taxon>
        <taxon>Sphingidae</taxon>
        <taxon>Sphinginae</taxon>
        <taxon>Sphingini</taxon>
        <taxon>Manduca</taxon>
    </lineage>
</organism>
<name>A0A922CDF4_MANSE</name>
<sequence>MLFLDGYTFTQANDTRWRAKTLKRRWTCSTRARYGCKAKVFTVDKWIVQRFNEHNHPKPKRPEY</sequence>
<dbReference type="Proteomes" id="UP000791440">
    <property type="component" value="Unassembled WGS sequence"/>
</dbReference>
<feature type="domain" description="FLYWCH-type" evidence="4">
    <location>
        <begin position="1"/>
        <end position="56"/>
    </location>
</feature>
<evidence type="ECO:0000313" key="5">
    <source>
        <dbReference type="EMBL" id="KAG6441724.1"/>
    </source>
</evidence>
<dbReference type="InterPro" id="IPR007588">
    <property type="entry name" value="Znf_FLYWCH"/>
</dbReference>
<proteinExistence type="predicted"/>
<accession>A0A922CDF4</accession>
<gene>
    <name evidence="5" type="ORF">O3G_MSEX001989</name>
</gene>
<keyword evidence="1" id="KW-0479">Metal-binding</keyword>
<dbReference type="Pfam" id="PF04500">
    <property type="entry name" value="FLYWCH"/>
    <property type="match status" value="1"/>
</dbReference>
<protein>
    <recommendedName>
        <fullName evidence="4">FLYWCH-type domain-containing protein</fullName>
    </recommendedName>
</protein>
<evidence type="ECO:0000259" key="4">
    <source>
        <dbReference type="Pfam" id="PF04500"/>
    </source>
</evidence>
<evidence type="ECO:0000256" key="1">
    <source>
        <dbReference type="ARBA" id="ARBA00022723"/>
    </source>
</evidence>
<evidence type="ECO:0000256" key="2">
    <source>
        <dbReference type="ARBA" id="ARBA00022771"/>
    </source>
</evidence>
<keyword evidence="6" id="KW-1185">Reference proteome</keyword>
<dbReference type="EMBL" id="JH668288">
    <property type="protein sequence ID" value="KAG6441724.1"/>
    <property type="molecule type" value="Genomic_DNA"/>
</dbReference>
<dbReference type="GO" id="GO:0008270">
    <property type="term" value="F:zinc ion binding"/>
    <property type="evidence" value="ECO:0007669"/>
    <property type="project" value="UniProtKB-KW"/>
</dbReference>
<comment type="caution">
    <text evidence="5">The sequence shown here is derived from an EMBL/GenBank/DDBJ whole genome shotgun (WGS) entry which is preliminary data.</text>
</comment>
<keyword evidence="2" id="KW-0863">Zinc-finger</keyword>
<evidence type="ECO:0000313" key="6">
    <source>
        <dbReference type="Proteomes" id="UP000791440"/>
    </source>
</evidence>
<dbReference type="AlphaFoldDB" id="A0A922CDF4"/>